<protein>
    <recommendedName>
        <fullName evidence="3">Reverse transcriptase Ty1/copia-type domain-containing protein</fullName>
    </recommendedName>
</protein>
<accession>A0A371H8T0</accession>
<sequence length="94" mass="10760">MIVTPLSNVPNDDSLEVVHKVRSLEPSLDENSDINVKYKLPFRHKRDVIMPCVLTRIQEALLDSNWSHAIQEEMGALEKNNTWILIALPKGKKQ</sequence>
<dbReference type="AlphaFoldDB" id="A0A371H8T0"/>
<evidence type="ECO:0008006" key="3">
    <source>
        <dbReference type="Google" id="ProtNLM"/>
    </source>
</evidence>
<dbReference type="EMBL" id="QJKJ01003302">
    <property type="protein sequence ID" value="RDX99116.1"/>
    <property type="molecule type" value="Genomic_DNA"/>
</dbReference>
<name>A0A371H8T0_MUCPR</name>
<proteinExistence type="predicted"/>
<evidence type="ECO:0000313" key="2">
    <source>
        <dbReference type="Proteomes" id="UP000257109"/>
    </source>
</evidence>
<dbReference type="OrthoDB" id="1274804at2759"/>
<comment type="caution">
    <text evidence="1">The sequence shown here is derived from an EMBL/GenBank/DDBJ whole genome shotgun (WGS) entry which is preliminary data.</text>
</comment>
<gene>
    <name evidence="1" type="ORF">CR513_17876</name>
</gene>
<reference evidence="1" key="1">
    <citation type="submission" date="2018-05" db="EMBL/GenBank/DDBJ databases">
        <title>Draft genome of Mucuna pruriens seed.</title>
        <authorList>
            <person name="Nnadi N.E."/>
            <person name="Vos R."/>
            <person name="Hasami M.H."/>
            <person name="Devisetty U.K."/>
            <person name="Aguiy J.C."/>
        </authorList>
    </citation>
    <scope>NUCLEOTIDE SEQUENCE [LARGE SCALE GENOMIC DNA]</scope>
    <source>
        <strain evidence="1">JCA_2017</strain>
    </source>
</reference>
<feature type="non-terminal residue" evidence="1">
    <location>
        <position position="1"/>
    </location>
</feature>
<evidence type="ECO:0000313" key="1">
    <source>
        <dbReference type="EMBL" id="RDX99116.1"/>
    </source>
</evidence>
<keyword evidence="2" id="KW-1185">Reference proteome</keyword>
<organism evidence="1 2">
    <name type="scientific">Mucuna pruriens</name>
    <name type="common">Velvet bean</name>
    <name type="synonym">Dolichos pruriens</name>
    <dbReference type="NCBI Taxonomy" id="157652"/>
    <lineage>
        <taxon>Eukaryota</taxon>
        <taxon>Viridiplantae</taxon>
        <taxon>Streptophyta</taxon>
        <taxon>Embryophyta</taxon>
        <taxon>Tracheophyta</taxon>
        <taxon>Spermatophyta</taxon>
        <taxon>Magnoliopsida</taxon>
        <taxon>eudicotyledons</taxon>
        <taxon>Gunneridae</taxon>
        <taxon>Pentapetalae</taxon>
        <taxon>rosids</taxon>
        <taxon>fabids</taxon>
        <taxon>Fabales</taxon>
        <taxon>Fabaceae</taxon>
        <taxon>Papilionoideae</taxon>
        <taxon>50 kb inversion clade</taxon>
        <taxon>NPAAA clade</taxon>
        <taxon>indigoferoid/millettioid clade</taxon>
        <taxon>Phaseoleae</taxon>
        <taxon>Mucuna</taxon>
    </lineage>
</organism>
<dbReference type="Proteomes" id="UP000257109">
    <property type="component" value="Unassembled WGS sequence"/>
</dbReference>